<dbReference type="Proteomes" id="UP000004959">
    <property type="component" value="Chromosome"/>
</dbReference>
<name>G9WIQ8_9LACO</name>
<evidence type="ECO:0000256" key="2">
    <source>
        <dbReference type="SAM" id="Phobius"/>
    </source>
</evidence>
<dbReference type="RefSeq" id="WP_007744300.1">
    <property type="nucleotide sequence ID" value="NZ_CM001398.1"/>
</dbReference>
<comment type="similarity">
    <text evidence="1">Belongs to the bacterial sugar transferase family.</text>
</comment>
<protein>
    <submittedName>
        <fullName evidence="4">Undecaprenyl-phosphate galactosephosphotransferase</fullName>
    </submittedName>
</protein>
<keyword evidence="2" id="KW-1133">Transmembrane helix</keyword>
<feature type="transmembrane region" description="Helical" evidence="2">
    <location>
        <begin position="33"/>
        <end position="54"/>
    </location>
</feature>
<evidence type="ECO:0000313" key="4">
    <source>
        <dbReference type="EMBL" id="EHN58197.1"/>
    </source>
</evidence>
<evidence type="ECO:0000313" key="5">
    <source>
        <dbReference type="Proteomes" id="UP000004959"/>
    </source>
</evidence>
<dbReference type="eggNOG" id="COG2148">
    <property type="taxonomic scope" value="Bacteria"/>
</dbReference>
<dbReference type="OrthoDB" id="9808602at2"/>
<keyword evidence="2" id="KW-0472">Membrane</keyword>
<dbReference type="PATRIC" id="fig|1045004.4.peg.69"/>
<proteinExistence type="inferred from homology"/>
<evidence type="ECO:0000259" key="3">
    <source>
        <dbReference type="Pfam" id="PF02397"/>
    </source>
</evidence>
<keyword evidence="4" id="KW-0808">Transferase</keyword>
<dbReference type="AlphaFoldDB" id="G9WIQ8"/>
<dbReference type="InterPro" id="IPR003362">
    <property type="entry name" value="Bact_transf"/>
</dbReference>
<gene>
    <name evidence="4" type="ORF">OKIT_0068</name>
</gene>
<dbReference type="PANTHER" id="PTHR30576:SF0">
    <property type="entry name" value="UNDECAPRENYL-PHOSPHATE N-ACETYLGALACTOSAMINYL 1-PHOSPHATE TRANSFERASE-RELATED"/>
    <property type="match status" value="1"/>
</dbReference>
<comment type="caution">
    <text evidence="4">The sequence shown here is derived from an EMBL/GenBank/DDBJ whole genome shotgun (WGS) entry which is preliminary data.</text>
</comment>
<accession>G9WIQ8</accession>
<dbReference type="Pfam" id="PF02397">
    <property type="entry name" value="Bac_transf"/>
    <property type="match status" value="1"/>
</dbReference>
<dbReference type="PANTHER" id="PTHR30576">
    <property type="entry name" value="COLANIC BIOSYNTHESIS UDP-GLUCOSE LIPID CARRIER TRANSFERASE"/>
    <property type="match status" value="1"/>
</dbReference>
<sequence length="223" mass="25658">MKALRAEDDHIKNLNGFSQKSIFYLCAKRLFDLLGGSIGLILSIIPMLFLAIVIKKDGGPIFFAQERIGKNGRPFTMYKLRSMVPNADDMKDELLEKNELHGGMFKMKEDPRVTKIGRTIRHYSLDELPQFWNVIKGDMSLVGPRPCLQRELRKYSDYDKQRLLVQPGISGLWQVSGRSDLDFADMIRLDIQYIEERSLMNDAKICLKTVRLVFFSSKKTGAY</sequence>
<dbReference type="EMBL" id="AFVZ01000001">
    <property type="protein sequence ID" value="EHN58197.1"/>
    <property type="molecule type" value="Genomic_DNA"/>
</dbReference>
<keyword evidence="2" id="KW-0812">Transmembrane</keyword>
<evidence type="ECO:0000256" key="1">
    <source>
        <dbReference type="ARBA" id="ARBA00006464"/>
    </source>
</evidence>
<organism evidence="4 5">
    <name type="scientific">Oenococcus kitaharae DSM 17330</name>
    <dbReference type="NCBI Taxonomy" id="1045004"/>
    <lineage>
        <taxon>Bacteria</taxon>
        <taxon>Bacillati</taxon>
        <taxon>Bacillota</taxon>
        <taxon>Bacilli</taxon>
        <taxon>Lactobacillales</taxon>
        <taxon>Lactobacillaceae</taxon>
        <taxon>Oenococcus</taxon>
    </lineage>
</organism>
<keyword evidence="5" id="KW-1185">Reference proteome</keyword>
<reference evidence="4 5" key="1">
    <citation type="journal article" date="2012" name="PLoS ONE">
        <title>Functional divergence in the genus oenococcus as predicted by genome sequencing of the newly-described species, Oenococcus kitaharae.</title>
        <authorList>
            <person name="Borneman A.R."/>
            <person name="McCarthy J.M."/>
            <person name="Chambers P.J."/>
            <person name="Bartowsky E.J."/>
        </authorList>
    </citation>
    <scope>NUCLEOTIDE SEQUENCE [LARGE SCALE GENOMIC DNA]</scope>
    <source>
        <strain evidence="5">DSM17330</strain>
    </source>
</reference>
<dbReference type="STRING" id="336988.NT96_03550"/>
<dbReference type="GO" id="GO:0016780">
    <property type="term" value="F:phosphotransferase activity, for other substituted phosphate groups"/>
    <property type="evidence" value="ECO:0007669"/>
    <property type="project" value="TreeGrafter"/>
</dbReference>
<dbReference type="HOGENOM" id="CLU_024920_1_0_9"/>
<feature type="domain" description="Bacterial sugar transferase" evidence="3">
    <location>
        <begin position="28"/>
        <end position="214"/>
    </location>
</feature>